<evidence type="ECO:0000313" key="2">
    <source>
        <dbReference type="Proteomes" id="UP000824366"/>
    </source>
</evidence>
<dbReference type="EMBL" id="AP024238">
    <property type="protein sequence ID" value="BCO25908.1"/>
    <property type="molecule type" value="Genomic_DNA"/>
</dbReference>
<accession>A0ABM7MI51</accession>
<gene>
    <name evidence="1" type="ORF">MIZ03_0787</name>
</gene>
<protein>
    <submittedName>
        <fullName evidence="1">Uncharacterized protein</fullName>
    </submittedName>
</protein>
<sequence length="39" mass="4222">MATAGLRGAEHHGTVARKLMAACENFEQKLLKTLNNKPA</sequence>
<dbReference type="Proteomes" id="UP000824366">
    <property type="component" value="Chromosome"/>
</dbReference>
<evidence type="ECO:0000313" key="1">
    <source>
        <dbReference type="EMBL" id="BCO25908.1"/>
    </source>
</evidence>
<reference evidence="1 2" key="1">
    <citation type="journal article" date="2021" name="Microbiol. Spectr.">
        <title>A Single Bacterium Capable of Oxidation and Reduction of Iron at Circumneutral pH.</title>
        <authorList>
            <person name="Kato S."/>
            <person name="Ohkuma M."/>
        </authorList>
    </citation>
    <scope>NUCLEOTIDE SEQUENCE [LARGE SCALE GENOMIC DNA]</scope>
    <source>
        <strain evidence="1 2">MIZ03</strain>
    </source>
</reference>
<keyword evidence="2" id="KW-1185">Reference proteome</keyword>
<proteinExistence type="predicted"/>
<organism evidence="1 2">
    <name type="scientific">Rhodoferax lithotrophicus</name>
    <dbReference type="NCBI Taxonomy" id="2798804"/>
    <lineage>
        <taxon>Bacteria</taxon>
        <taxon>Pseudomonadati</taxon>
        <taxon>Pseudomonadota</taxon>
        <taxon>Betaproteobacteria</taxon>
        <taxon>Burkholderiales</taxon>
        <taxon>Comamonadaceae</taxon>
        <taxon>Rhodoferax</taxon>
    </lineage>
</organism>
<name>A0ABM7MI51_9BURK</name>